<keyword evidence="3" id="KW-0808">Transferase</keyword>
<dbReference type="SUPFAM" id="SSF53448">
    <property type="entry name" value="Nucleotide-diphospho-sugar transferases"/>
    <property type="match status" value="1"/>
</dbReference>
<accession>A0ABP9AI26</accession>
<comment type="similarity">
    <text evidence="1">Belongs to the glycosyltransferase 2 family.</text>
</comment>
<organism evidence="6 7">
    <name type="scientific">Olivibacter ginsenosidimutans</name>
    <dbReference type="NCBI Taxonomy" id="1176537"/>
    <lineage>
        <taxon>Bacteria</taxon>
        <taxon>Pseudomonadati</taxon>
        <taxon>Bacteroidota</taxon>
        <taxon>Sphingobacteriia</taxon>
        <taxon>Sphingobacteriales</taxon>
        <taxon>Sphingobacteriaceae</taxon>
        <taxon>Olivibacter</taxon>
    </lineage>
</organism>
<evidence type="ECO:0000256" key="1">
    <source>
        <dbReference type="ARBA" id="ARBA00006739"/>
    </source>
</evidence>
<dbReference type="Pfam" id="PF00535">
    <property type="entry name" value="Glycos_transf_2"/>
    <property type="match status" value="1"/>
</dbReference>
<dbReference type="PANTHER" id="PTHR43179:SF12">
    <property type="entry name" value="GALACTOFURANOSYLTRANSFERASE GLFT2"/>
    <property type="match status" value="1"/>
</dbReference>
<gene>
    <name evidence="6" type="ORF">GCM10023231_06120</name>
</gene>
<keyword evidence="2" id="KW-0328">Glycosyltransferase</keyword>
<keyword evidence="4" id="KW-0812">Transmembrane</keyword>
<keyword evidence="7" id="KW-1185">Reference proteome</keyword>
<sequence length="310" mass="36672">MEEYLPYTVEALHHAAATYEIIVVDDCSTDDSVHFVQNHYPQIKILVNQENRGFSYTCNQGIAIAQYDLVLLLNSDVKLTPTYFDQQWKYFKKEDTFGVMGRIMSRNGEKIEDAARMLDLYGGKLKTNRHFYTVNDNNVYTAYLSGANALVDRKKLLEIGGFNELFSPFYYEDLDLGLRAWRMGWKCYYEHEAVCFHQVSASTKKYKTARWVKQVYFRNRFMLHALHMEGPQLYIYFMRIILIDLLPMLLVGNFWIWKSYVEFFKRRNDIIAAKNQYPGTIKSNRARFSLLDVMAFLRETLRTKQIVRVY</sequence>
<dbReference type="InterPro" id="IPR029044">
    <property type="entry name" value="Nucleotide-diphossugar_trans"/>
</dbReference>
<evidence type="ECO:0000313" key="7">
    <source>
        <dbReference type="Proteomes" id="UP001501411"/>
    </source>
</evidence>
<dbReference type="Proteomes" id="UP001501411">
    <property type="component" value="Unassembled WGS sequence"/>
</dbReference>
<keyword evidence="4" id="KW-1133">Transmembrane helix</keyword>
<keyword evidence="4" id="KW-0472">Membrane</keyword>
<evidence type="ECO:0000256" key="3">
    <source>
        <dbReference type="ARBA" id="ARBA00022679"/>
    </source>
</evidence>
<reference evidence="7" key="1">
    <citation type="journal article" date="2019" name="Int. J. Syst. Evol. Microbiol.">
        <title>The Global Catalogue of Microorganisms (GCM) 10K type strain sequencing project: providing services to taxonomists for standard genome sequencing and annotation.</title>
        <authorList>
            <consortium name="The Broad Institute Genomics Platform"/>
            <consortium name="The Broad Institute Genome Sequencing Center for Infectious Disease"/>
            <person name="Wu L."/>
            <person name="Ma J."/>
        </authorList>
    </citation>
    <scope>NUCLEOTIDE SEQUENCE [LARGE SCALE GENOMIC DNA]</scope>
    <source>
        <strain evidence="7">JCM 18200</strain>
    </source>
</reference>
<evidence type="ECO:0000256" key="4">
    <source>
        <dbReference type="SAM" id="Phobius"/>
    </source>
</evidence>
<protein>
    <recommendedName>
        <fullName evidence="5">Glycosyltransferase 2-like domain-containing protein</fullName>
    </recommendedName>
</protein>
<dbReference type="Gene3D" id="3.90.550.10">
    <property type="entry name" value="Spore Coat Polysaccharide Biosynthesis Protein SpsA, Chain A"/>
    <property type="match status" value="1"/>
</dbReference>
<name>A0ABP9AI26_9SPHI</name>
<evidence type="ECO:0000259" key="5">
    <source>
        <dbReference type="Pfam" id="PF00535"/>
    </source>
</evidence>
<evidence type="ECO:0000313" key="6">
    <source>
        <dbReference type="EMBL" id="GAA4781393.1"/>
    </source>
</evidence>
<comment type="caution">
    <text evidence="6">The sequence shown here is derived from an EMBL/GenBank/DDBJ whole genome shotgun (WGS) entry which is preliminary data.</text>
</comment>
<dbReference type="PANTHER" id="PTHR43179">
    <property type="entry name" value="RHAMNOSYLTRANSFERASE WBBL"/>
    <property type="match status" value="1"/>
</dbReference>
<feature type="domain" description="Glycosyltransferase 2-like" evidence="5">
    <location>
        <begin position="2"/>
        <end position="156"/>
    </location>
</feature>
<dbReference type="EMBL" id="BAABIQ010000003">
    <property type="protein sequence ID" value="GAA4781393.1"/>
    <property type="molecule type" value="Genomic_DNA"/>
</dbReference>
<feature type="transmembrane region" description="Helical" evidence="4">
    <location>
        <begin position="233"/>
        <end position="257"/>
    </location>
</feature>
<proteinExistence type="inferred from homology"/>
<evidence type="ECO:0000256" key="2">
    <source>
        <dbReference type="ARBA" id="ARBA00022676"/>
    </source>
</evidence>
<dbReference type="InterPro" id="IPR001173">
    <property type="entry name" value="Glyco_trans_2-like"/>
</dbReference>